<evidence type="ECO:0000313" key="3">
    <source>
        <dbReference type="Proteomes" id="UP000092460"/>
    </source>
</evidence>
<evidence type="ECO:0000256" key="1">
    <source>
        <dbReference type="SAM" id="Phobius"/>
    </source>
</evidence>
<reference evidence="3" key="1">
    <citation type="submission" date="2015-01" db="EMBL/GenBank/DDBJ databases">
        <authorList>
            <person name="Aksoy S."/>
            <person name="Warren W."/>
            <person name="Wilson R.K."/>
        </authorList>
    </citation>
    <scope>NUCLEOTIDE SEQUENCE [LARGE SCALE GENOMIC DNA]</scope>
    <source>
        <strain evidence="3">IAEA</strain>
    </source>
</reference>
<sequence length="102" mass="11627">MSVIKAIVGLHNFAKEHEGFYYRPEYVDSEHRTFMNVDDHISMKQPSGYNIPNCAGSLSDLNSVSQRDCCCFRIAFSLLRRCFLLLIGGVLRYLVGVLQTLH</sequence>
<feature type="transmembrane region" description="Helical" evidence="1">
    <location>
        <begin position="82"/>
        <end position="101"/>
    </location>
</feature>
<dbReference type="EnsemblMetazoa" id="GPPI031440-RA">
    <property type="protein sequence ID" value="GPPI031440-PA"/>
    <property type="gene ID" value="GPPI031440"/>
</dbReference>
<protein>
    <submittedName>
        <fullName evidence="2">Uncharacterized protein</fullName>
    </submittedName>
</protein>
<dbReference type="VEuPathDB" id="VectorBase:GPPI031440"/>
<dbReference type="AlphaFoldDB" id="A0A1B0BIQ3"/>
<evidence type="ECO:0000313" key="2">
    <source>
        <dbReference type="EnsemblMetazoa" id="GPPI031440-PA"/>
    </source>
</evidence>
<name>A0A1B0BIQ3_9MUSC</name>
<keyword evidence="1" id="KW-0812">Transmembrane</keyword>
<dbReference type="Proteomes" id="UP000092460">
    <property type="component" value="Unassembled WGS sequence"/>
</dbReference>
<keyword evidence="1" id="KW-0472">Membrane</keyword>
<proteinExistence type="predicted"/>
<accession>A0A1B0BIQ3</accession>
<keyword evidence="3" id="KW-1185">Reference proteome</keyword>
<organism evidence="2 3">
    <name type="scientific">Glossina palpalis gambiensis</name>
    <dbReference type="NCBI Taxonomy" id="67801"/>
    <lineage>
        <taxon>Eukaryota</taxon>
        <taxon>Metazoa</taxon>
        <taxon>Ecdysozoa</taxon>
        <taxon>Arthropoda</taxon>
        <taxon>Hexapoda</taxon>
        <taxon>Insecta</taxon>
        <taxon>Pterygota</taxon>
        <taxon>Neoptera</taxon>
        <taxon>Endopterygota</taxon>
        <taxon>Diptera</taxon>
        <taxon>Brachycera</taxon>
        <taxon>Muscomorpha</taxon>
        <taxon>Hippoboscoidea</taxon>
        <taxon>Glossinidae</taxon>
        <taxon>Glossina</taxon>
    </lineage>
</organism>
<dbReference type="EMBL" id="JXJN01015063">
    <property type="status" value="NOT_ANNOTATED_CDS"/>
    <property type="molecule type" value="Genomic_DNA"/>
</dbReference>
<keyword evidence="1" id="KW-1133">Transmembrane helix</keyword>
<reference evidence="2" key="2">
    <citation type="submission" date="2020-05" db="UniProtKB">
        <authorList>
            <consortium name="EnsemblMetazoa"/>
        </authorList>
    </citation>
    <scope>IDENTIFICATION</scope>
    <source>
        <strain evidence="2">IAEA</strain>
    </source>
</reference>